<keyword evidence="5" id="KW-0032">Aminotransferase</keyword>
<dbReference type="Pfam" id="PF10536">
    <property type="entry name" value="PMD"/>
    <property type="match status" value="1"/>
</dbReference>
<gene>
    <name evidence="5" type="ORF">DEO72_LG4g26</name>
</gene>
<evidence type="ECO:0000256" key="1">
    <source>
        <dbReference type="ARBA" id="ARBA00005234"/>
    </source>
</evidence>
<feature type="domain" description="Ubiquitin-like protease family profile" evidence="4">
    <location>
        <begin position="434"/>
        <end position="624"/>
    </location>
</feature>
<evidence type="ECO:0000313" key="5">
    <source>
        <dbReference type="EMBL" id="QCD89088.1"/>
    </source>
</evidence>
<organism evidence="5 6">
    <name type="scientific">Vigna unguiculata</name>
    <name type="common">Cowpea</name>
    <dbReference type="NCBI Taxonomy" id="3917"/>
    <lineage>
        <taxon>Eukaryota</taxon>
        <taxon>Viridiplantae</taxon>
        <taxon>Streptophyta</taxon>
        <taxon>Embryophyta</taxon>
        <taxon>Tracheophyta</taxon>
        <taxon>Spermatophyta</taxon>
        <taxon>Magnoliopsida</taxon>
        <taxon>eudicotyledons</taxon>
        <taxon>Gunneridae</taxon>
        <taxon>Pentapetalae</taxon>
        <taxon>rosids</taxon>
        <taxon>fabids</taxon>
        <taxon>Fabales</taxon>
        <taxon>Fabaceae</taxon>
        <taxon>Papilionoideae</taxon>
        <taxon>50 kb inversion clade</taxon>
        <taxon>NPAAA clade</taxon>
        <taxon>indigoferoid/millettioid clade</taxon>
        <taxon>Phaseoleae</taxon>
        <taxon>Vigna</taxon>
    </lineage>
</organism>
<dbReference type="InterPro" id="IPR038765">
    <property type="entry name" value="Papain-like_cys_pep_sf"/>
</dbReference>
<evidence type="ECO:0000256" key="2">
    <source>
        <dbReference type="ARBA" id="ARBA00022670"/>
    </source>
</evidence>
<keyword evidence="3" id="KW-0378">Hydrolase</keyword>
<dbReference type="Proteomes" id="UP000501690">
    <property type="component" value="Linkage Group LG4"/>
</dbReference>
<sequence>MALTHAINDKARLRTFCYTKYIVEMNGFILDRHRAKIRDTPFKWCLHMDKALAICNPLMLELVKRWFSVNNSFRIMQRSVPLTIGDICMCLGLGVSGIDVQFDKNVCGCVGSLLSGELITIDNVIEKMKLLVRSEVDDVDNVCRMYLFVCFAVLYFPRNSKNVCNIPCSILDNIDGLSKYNWAKAVHSYLVRSIGRAFLALGQREICLSGSAVVLQLWAVERLGLCGPQRDFVFPRILSWPDVTFKTRRIEMHFVDTQIIWDWSLKEEDYGNELIRAALTFGEDSDAHDEDEDERSISKKALLKRLKRHGKSIRKMKKKISFLHDKIMSASNVAEEDNGEDVDAGCDVAEDGEGADVQSEGVQNVYLTGVVSVNEEEMAKGIDLNCAADIGVTNDLSAGAVVMPCVSFQPPSAGMKVDLLKLYNSVTCYGVPYRVVCNINGQILGTSECNGFGPEMKVDNMAVLFAASTMMYCERRLFGHVKRIAFNPLYASHVLHDSRKIKVNRRQWTLKDYQTYYRPGLFVLQDILTADFLFAPIVHDHHWWCYVVKCDTKQFFVLDSLGHCRKERKKIDNAIAHNLSLLFGMLMNCGDESMPKFEVHHEMTPIQPNLYDCGVIVLKMMEIWDGSKKFDGNTMPAFTNEQLQMIRQDYICQWVLYVDNIEREGVVQHFGLMLTT</sequence>
<dbReference type="SUPFAM" id="SSF54001">
    <property type="entry name" value="Cysteine proteinases"/>
    <property type="match status" value="1"/>
</dbReference>
<evidence type="ECO:0000256" key="3">
    <source>
        <dbReference type="ARBA" id="ARBA00022801"/>
    </source>
</evidence>
<dbReference type="InterPro" id="IPR003653">
    <property type="entry name" value="Peptidase_C48_C"/>
</dbReference>
<dbReference type="GO" id="GO:0006508">
    <property type="term" value="P:proteolysis"/>
    <property type="evidence" value="ECO:0007669"/>
    <property type="project" value="UniProtKB-KW"/>
</dbReference>
<accession>A0A4D6LKT1</accession>
<dbReference type="InterPro" id="IPR019557">
    <property type="entry name" value="AminoTfrase-like_pln_mobile"/>
</dbReference>
<proteinExistence type="inferred from homology"/>
<dbReference type="AlphaFoldDB" id="A0A4D6LKT1"/>
<name>A0A4D6LKT1_VIGUN</name>
<comment type="similarity">
    <text evidence="1">Belongs to the peptidase C48 family.</text>
</comment>
<dbReference type="Pfam" id="PF02902">
    <property type="entry name" value="Peptidase_C48"/>
    <property type="match status" value="1"/>
</dbReference>
<keyword evidence="5" id="KW-0808">Transferase</keyword>
<keyword evidence="6" id="KW-1185">Reference proteome</keyword>
<dbReference type="InterPro" id="IPR044824">
    <property type="entry name" value="MAIN-like"/>
</dbReference>
<protein>
    <submittedName>
        <fullName evidence="5">Aminotransferase-like</fullName>
    </submittedName>
</protein>
<reference evidence="5 6" key="1">
    <citation type="submission" date="2019-04" db="EMBL/GenBank/DDBJ databases">
        <title>An improved genome assembly and genetic linkage map for asparagus bean, Vigna unguiculata ssp. sesquipedialis.</title>
        <authorList>
            <person name="Xia Q."/>
            <person name="Zhang R."/>
            <person name="Dong Y."/>
        </authorList>
    </citation>
    <scope>NUCLEOTIDE SEQUENCE [LARGE SCALE GENOMIC DNA]</scope>
    <source>
        <tissue evidence="5">Leaf</tissue>
    </source>
</reference>
<dbReference type="PANTHER" id="PTHR46033:SF8">
    <property type="entry name" value="PROTEIN MAINTENANCE OF MERISTEMS-LIKE"/>
    <property type="match status" value="1"/>
</dbReference>
<dbReference type="GO" id="GO:0010073">
    <property type="term" value="P:meristem maintenance"/>
    <property type="evidence" value="ECO:0007669"/>
    <property type="project" value="InterPro"/>
</dbReference>
<dbReference type="PROSITE" id="PS50600">
    <property type="entry name" value="ULP_PROTEASE"/>
    <property type="match status" value="1"/>
</dbReference>
<dbReference type="PANTHER" id="PTHR46033">
    <property type="entry name" value="PROTEIN MAIN-LIKE 2"/>
    <property type="match status" value="1"/>
</dbReference>
<dbReference type="EMBL" id="CP039348">
    <property type="protein sequence ID" value="QCD89088.1"/>
    <property type="molecule type" value="Genomic_DNA"/>
</dbReference>
<dbReference type="GO" id="GO:0008234">
    <property type="term" value="F:cysteine-type peptidase activity"/>
    <property type="evidence" value="ECO:0007669"/>
    <property type="project" value="InterPro"/>
</dbReference>
<dbReference type="GO" id="GO:0008483">
    <property type="term" value="F:transaminase activity"/>
    <property type="evidence" value="ECO:0007669"/>
    <property type="project" value="UniProtKB-KW"/>
</dbReference>
<evidence type="ECO:0000259" key="4">
    <source>
        <dbReference type="PROSITE" id="PS50600"/>
    </source>
</evidence>
<keyword evidence="2" id="KW-0645">Protease</keyword>
<evidence type="ECO:0000313" key="6">
    <source>
        <dbReference type="Proteomes" id="UP000501690"/>
    </source>
</evidence>
<dbReference type="Gene3D" id="3.40.395.10">
    <property type="entry name" value="Adenoviral Proteinase, Chain A"/>
    <property type="match status" value="1"/>
</dbReference>